<proteinExistence type="predicted"/>
<evidence type="ECO:0000313" key="1">
    <source>
        <dbReference type="EMBL" id="MBA9042225.1"/>
    </source>
</evidence>
<name>A0A7W3NFU4_PRIAR</name>
<keyword evidence="2" id="KW-1185">Reference proteome</keyword>
<reference evidence="1" key="1">
    <citation type="submission" date="2020-08" db="EMBL/GenBank/DDBJ databases">
        <title>Functional genomics of gut bacteria from endangered species of beetles.</title>
        <authorList>
            <person name="Carlos-Shanley C."/>
        </authorList>
    </citation>
    <scope>NUCLEOTIDE SEQUENCE [LARGE SCALE GENOMIC DNA]</scope>
    <source>
        <strain evidence="1">S00060</strain>
    </source>
</reference>
<evidence type="ECO:0000313" key="2">
    <source>
        <dbReference type="Proteomes" id="UP000543174"/>
    </source>
</evidence>
<accession>A0A7W3NFU4</accession>
<organism evidence="1 2">
    <name type="scientific">Priestia aryabhattai</name>
    <name type="common">Bacillus aryabhattai</name>
    <dbReference type="NCBI Taxonomy" id="412384"/>
    <lineage>
        <taxon>Bacteria</taxon>
        <taxon>Bacillati</taxon>
        <taxon>Bacillota</taxon>
        <taxon>Bacilli</taxon>
        <taxon>Bacillales</taxon>
        <taxon>Bacillaceae</taxon>
        <taxon>Priestia</taxon>
    </lineage>
</organism>
<protein>
    <submittedName>
        <fullName evidence="1">Uncharacterized protein</fullName>
    </submittedName>
</protein>
<sequence length="101" mass="11417">MSIFVNRFTNPKIFNSNSIAENHNQKVYHIDLNSKYSSKSVCTLLETFHQGKKVKNLLVNGTQIKVQNFVGFNPKTGLATFWGKNDGILLVDCERIDAITL</sequence>
<comment type="caution">
    <text evidence="1">The sequence shown here is derived from an EMBL/GenBank/DDBJ whole genome shotgun (WGS) entry which is preliminary data.</text>
</comment>
<gene>
    <name evidence="1" type="ORF">HNP21_005360</name>
</gene>
<dbReference type="EMBL" id="JACJHT010000010">
    <property type="protein sequence ID" value="MBA9042225.1"/>
    <property type="molecule type" value="Genomic_DNA"/>
</dbReference>
<dbReference type="Proteomes" id="UP000543174">
    <property type="component" value="Unassembled WGS sequence"/>
</dbReference>
<dbReference type="RefSeq" id="WP_182527933.1">
    <property type="nucleotide sequence ID" value="NZ_JACJHT010000010.1"/>
</dbReference>
<dbReference type="AlphaFoldDB" id="A0A7W3NFU4"/>